<protein>
    <recommendedName>
        <fullName evidence="3">F-box domain-containing protein</fullName>
    </recommendedName>
</protein>
<accession>A0A819CC20</accession>
<evidence type="ECO:0008006" key="3">
    <source>
        <dbReference type="Google" id="ProtNLM"/>
    </source>
</evidence>
<evidence type="ECO:0000313" key="1">
    <source>
        <dbReference type="EMBL" id="CAF3812288.1"/>
    </source>
</evidence>
<dbReference type="InterPro" id="IPR032675">
    <property type="entry name" value="LRR_dom_sf"/>
</dbReference>
<evidence type="ECO:0000313" key="2">
    <source>
        <dbReference type="Proteomes" id="UP000663868"/>
    </source>
</evidence>
<dbReference type="Gene3D" id="3.80.10.10">
    <property type="entry name" value="Ribonuclease Inhibitor"/>
    <property type="match status" value="1"/>
</dbReference>
<gene>
    <name evidence="1" type="ORF">KXQ929_LOCUS17694</name>
</gene>
<dbReference type="SUPFAM" id="SSF52047">
    <property type="entry name" value="RNI-like"/>
    <property type="match status" value="1"/>
</dbReference>
<name>A0A819CC20_9BILA</name>
<comment type="caution">
    <text evidence="1">The sequence shown here is derived from an EMBL/GenBank/DDBJ whole genome shotgun (WGS) entry which is preliminary data.</text>
</comment>
<dbReference type="EMBL" id="CAJOBB010001122">
    <property type="protein sequence ID" value="CAF3812288.1"/>
    <property type="molecule type" value="Genomic_DNA"/>
</dbReference>
<sequence>MDNTKRKLTSLESSEKNSKKIRNQLVNSIENLSNDLFYEIYDYLEGLDICVAFSNLNSRFQQLITCSSIRYKMILDYSTTQELFWNYSKETKHQIYSISFQLRKNSYEDLNEIYQLIFSLPKLKSNKLDLFAYEYSISIPMSNNQQFSSITCLHIAHSYTFDELSALVSYTPSLHHLNLLQTNNYDSFIEESLPIHLNELIHLSVYSNTLNFDVFQLFVEQINSKLQILHVFLSKQDIRFLHADRWQKLLLANFPQLEKFSLRYRESGYGDNYSIYDRELNQLVSPFWIQRNLIVAIEICEYNYYYFVRPFTKRWYEYSIEHSKLAQLTIKYVYTNQLPDVLLNQIKLILNFTQIYHLDIEQKISTERIMQIIHLLHDLIL</sequence>
<proteinExistence type="predicted"/>
<dbReference type="AlphaFoldDB" id="A0A819CC20"/>
<organism evidence="1 2">
    <name type="scientific">Adineta steineri</name>
    <dbReference type="NCBI Taxonomy" id="433720"/>
    <lineage>
        <taxon>Eukaryota</taxon>
        <taxon>Metazoa</taxon>
        <taxon>Spiralia</taxon>
        <taxon>Gnathifera</taxon>
        <taxon>Rotifera</taxon>
        <taxon>Eurotatoria</taxon>
        <taxon>Bdelloidea</taxon>
        <taxon>Adinetida</taxon>
        <taxon>Adinetidae</taxon>
        <taxon>Adineta</taxon>
    </lineage>
</organism>
<reference evidence="1" key="1">
    <citation type="submission" date="2021-02" db="EMBL/GenBank/DDBJ databases">
        <authorList>
            <person name="Nowell W R."/>
        </authorList>
    </citation>
    <scope>NUCLEOTIDE SEQUENCE</scope>
</reference>
<dbReference type="Proteomes" id="UP000663868">
    <property type="component" value="Unassembled WGS sequence"/>
</dbReference>